<comment type="function">
    <text evidence="5">Methylates the class 1 translation termination release factors RF1/PrfA and RF2/PrfB on the glutamine residue of the universally conserved GGQ motif.</text>
</comment>
<dbReference type="NCBIfam" id="TIGR03534">
    <property type="entry name" value="RF_mod_PrmC"/>
    <property type="match status" value="1"/>
</dbReference>
<dbReference type="HAMAP" id="MF_02126">
    <property type="entry name" value="RF_methyltr_PrmC"/>
    <property type="match status" value="1"/>
</dbReference>
<comment type="similarity">
    <text evidence="5">Belongs to the protein N5-glutamine methyltransferase family. PrmC subfamily.</text>
</comment>
<accession>A0A432ZH79</accession>
<proteinExistence type="inferred from homology"/>
<keyword evidence="9" id="KW-1185">Reference proteome</keyword>
<dbReference type="GO" id="GO:0032259">
    <property type="term" value="P:methylation"/>
    <property type="evidence" value="ECO:0007669"/>
    <property type="project" value="UniProtKB-KW"/>
</dbReference>
<dbReference type="FunFam" id="3.40.50.150:FF:000053">
    <property type="entry name" value="Release factor glutamine methyltransferase"/>
    <property type="match status" value="1"/>
</dbReference>
<dbReference type="InterPro" id="IPR029063">
    <property type="entry name" value="SAM-dependent_MTases_sf"/>
</dbReference>
<feature type="domain" description="Release factor glutamine methyltransferase N-terminal" evidence="7">
    <location>
        <begin position="8"/>
        <end position="76"/>
    </location>
</feature>
<dbReference type="OrthoDB" id="9800643at2"/>
<dbReference type="EMBL" id="PIQF01000001">
    <property type="protein sequence ID" value="RUO77244.1"/>
    <property type="molecule type" value="Genomic_DNA"/>
</dbReference>
<dbReference type="PANTHER" id="PTHR18895">
    <property type="entry name" value="HEMK METHYLTRANSFERASE"/>
    <property type="match status" value="1"/>
</dbReference>
<name>A0A432ZH79_9GAMM</name>
<dbReference type="RefSeq" id="WP_126783517.1">
    <property type="nucleotide sequence ID" value="NZ_PIQF01000001.1"/>
</dbReference>
<dbReference type="AlphaFoldDB" id="A0A432ZH79"/>
<evidence type="ECO:0000256" key="3">
    <source>
        <dbReference type="ARBA" id="ARBA00022691"/>
    </source>
</evidence>
<dbReference type="InterPro" id="IPR002052">
    <property type="entry name" value="DNA_methylase_N6_adenine_CS"/>
</dbReference>
<dbReference type="Gene3D" id="3.40.50.150">
    <property type="entry name" value="Vaccinia Virus protein VP39"/>
    <property type="match status" value="1"/>
</dbReference>
<dbReference type="GO" id="GO:0102559">
    <property type="term" value="F:peptide chain release factor N(5)-glutamine methyltransferase activity"/>
    <property type="evidence" value="ECO:0007669"/>
    <property type="project" value="UniProtKB-EC"/>
</dbReference>
<keyword evidence="2 5" id="KW-0808">Transferase</keyword>
<feature type="binding site" evidence="5">
    <location>
        <position position="143"/>
    </location>
    <ligand>
        <name>S-adenosyl-L-methionine</name>
        <dbReference type="ChEBI" id="CHEBI:59789"/>
    </ligand>
</feature>
<evidence type="ECO:0000256" key="1">
    <source>
        <dbReference type="ARBA" id="ARBA00022603"/>
    </source>
</evidence>
<protein>
    <recommendedName>
        <fullName evidence="5">Release factor glutamine methyltransferase</fullName>
        <shortName evidence="5">RF MTase</shortName>
        <ecNumber evidence="5">2.1.1.297</ecNumber>
    </recommendedName>
    <alternativeName>
        <fullName evidence="5">N5-glutamine methyltransferase PrmC</fullName>
    </alternativeName>
    <alternativeName>
        <fullName evidence="5">Protein-(glutamine-N5) MTase PrmC</fullName>
    </alternativeName>
    <alternativeName>
        <fullName evidence="5">Protein-glutamine N-methyltransferase PrmC</fullName>
    </alternativeName>
</protein>
<evidence type="ECO:0000256" key="2">
    <source>
        <dbReference type="ARBA" id="ARBA00022679"/>
    </source>
</evidence>
<dbReference type="Pfam" id="PF17827">
    <property type="entry name" value="PrmC_N"/>
    <property type="match status" value="1"/>
</dbReference>
<feature type="binding site" evidence="5">
    <location>
        <begin position="186"/>
        <end position="189"/>
    </location>
    <ligand>
        <name>substrate</name>
    </ligand>
</feature>
<dbReference type="InterPro" id="IPR007848">
    <property type="entry name" value="Small_mtfrase_dom"/>
</dbReference>
<evidence type="ECO:0000256" key="5">
    <source>
        <dbReference type="HAMAP-Rule" id="MF_02126"/>
    </source>
</evidence>
<dbReference type="Gene3D" id="1.10.8.10">
    <property type="entry name" value="DNA helicase RuvA subunit, C-terminal domain"/>
    <property type="match status" value="1"/>
</dbReference>
<comment type="catalytic activity">
    <reaction evidence="4 5">
        <text>L-glutaminyl-[peptide chain release factor] + S-adenosyl-L-methionine = N(5)-methyl-L-glutaminyl-[peptide chain release factor] + S-adenosyl-L-homocysteine + H(+)</text>
        <dbReference type="Rhea" id="RHEA:42896"/>
        <dbReference type="Rhea" id="RHEA-COMP:10271"/>
        <dbReference type="Rhea" id="RHEA-COMP:10272"/>
        <dbReference type="ChEBI" id="CHEBI:15378"/>
        <dbReference type="ChEBI" id="CHEBI:30011"/>
        <dbReference type="ChEBI" id="CHEBI:57856"/>
        <dbReference type="ChEBI" id="CHEBI:59789"/>
        <dbReference type="ChEBI" id="CHEBI:61891"/>
        <dbReference type="EC" id="2.1.1.297"/>
    </reaction>
</comment>
<dbReference type="NCBIfam" id="TIGR00536">
    <property type="entry name" value="hemK_fam"/>
    <property type="match status" value="1"/>
</dbReference>
<dbReference type="PANTHER" id="PTHR18895:SF74">
    <property type="entry name" value="MTRF1L RELEASE FACTOR GLUTAMINE METHYLTRANSFERASE"/>
    <property type="match status" value="1"/>
</dbReference>
<feature type="domain" description="Methyltransferase small" evidence="6">
    <location>
        <begin position="109"/>
        <end position="194"/>
    </location>
</feature>
<gene>
    <name evidence="5 8" type="primary">prmC</name>
    <name evidence="8" type="ORF">CWI81_01800</name>
</gene>
<feature type="binding site" evidence="5">
    <location>
        <position position="186"/>
    </location>
    <ligand>
        <name>S-adenosyl-L-methionine</name>
        <dbReference type="ChEBI" id="CHEBI:59789"/>
    </ligand>
</feature>
<evidence type="ECO:0000259" key="7">
    <source>
        <dbReference type="Pfam" id="PF17827"/>
    </source>
</evidence>
<dbReference type="InterPro" id="IPR050320">
    <property type="entry name" value="N5-glutamine_MTase"/>
</dbReference>
<reference evidence="8 9" key="1">
    <citation type="journal article" date="2011" name="Front. Microbiol.">
        <title>Genomic signatures of strain selection and enhancement in Bacillus atrophaeus var. globigii, a historical biowarfare simulant.</title>
        <authorList>
            <person name="Gibbons H.S."/>
            <person name="Broomall S.M."/>
            <person name="McNew L.A."/>
            <person name="Daligault H."/>
            <person name="Chapman C."/>
            <person name="Bruce D."/>
            <person name="Karavis M."/>
            <person name="Krepps M."/>
            <person name="McGregor P.A."/>
            <person name="Hong C."/>
            <person name="Park K.H."/>
            <person name="Akmal A."/>
            <person name="Feldman A."/>
            <person name="Lin J.S."/>
            <person name="Chang W.E."/>
            <person name="Higgs B.W."/>
            <person name="Demirev P."/>
            <person name="Lindquist J."/>
            <person name="Liem A."/>
            <person name="Fochler E."/>
            <person name="Read T.D."/>
            <person name="Tapia R."/>
            <person name="Johnson S."/>
            <person name="Bishop-Lilly K.A."/>
            <person name="Detter C."/>
            <person name="Han C."/>
            <person name="Sozhamannan S."/>
            <person name="Rosenzweig C.N."/>
            <person name="Skowronski E.W."/>
        </authorList>
    </citation>
    <scope>NUCLEOTIDE SEQUENCE [LARGE SCALE GENOMIC DNA]</scope>
    <source>
        <strain evidence="8 9">CL-SP19</strain>
    </source>
</reference>
<dbReference type="Proteomes" id="UP000287908">
    <property type="component" value="Unassembled WGS sequence"/>
</dbReference>
<dbReference type="Pfam" id="PF05175">
    <property type="entry name" value="MTS"/>
    <property type="match status" value="1"/>
</dbReference>
<organism evidence="8 9">
    <name type="scientific">Idiomarina seosinensis</name>
    <dbReference type="NCBI Taxonomy" id="281739"/>
    <lineage>
        <taxon>Bacteria</taxon>
        <taxon>Pseudomonadati</taxon>
        <taxon>Pseudomonadota</taxon>
        <taxon>Gammaproteobacteria</taxon>
        <taxon>Alteromonadales</taxon>
        <taxon>Idiomarinaceae</taxon>
        <taxon>Idiomarina</taxon>
    </lineage>
</organism>
<dbReference type="PROSITE" id="PS00092">
    <property type="entry name" value="N6_MTASE"/>
    <property type="match status" value="1"/>
</dbReference>
<dbReference type="CDD" id="cd02440">
    <property type="entry name" value="AdoMet_MTases"/>
    <property type="match status" value="1"/>
</dbReference>
<feature type="binding site" evidence="5">
    <location>
        <begin position="120"/>
        <end position="124"/>
    </location>
    <ligand>
        <name>S-adenosyl-L-methionine</name>
        <dbReference type="ChEBI" id="CHEBI:59789"/>
    </ligand>
</feature>
<dbReference type="GO" id="GO:0003676">
    <property type="term" value="F:nucleic acid binding"/>
    <property type="evidence" value="ECO:0007669"/>
    <property type="project" value="InterPro"/>
</dbReference>
<evidence type="ECO:0000313" key="8">
    <source>
        <dbReference type="EMBL" id="RUO77244.1"/>
    </source>
</evidence>
<comment type="caution">
    <text evidence="8">The sequence shown here is derived from an EMBL/GenBank/DDBJ whole genome shotgun (WGS) entry which is preliminary data.</text>
</comment>
<dbReference type="SUPFAM" id="SSF53335">
    <property type="entry name" value="S-adenosyl-L-methionine-dependent methyltransferases"/>
    <property type="match status" value="1"/>
</dbReference>
<evidence type="ECO:0000259" key="6">
    <source>
        <dbReference type="Pfam" id="PF05175"/>
    </source>
</evidence>
<keyword evidence="3 5" id="KW-0949">S-adenosyl-L-methionine</keyword>
<dbReference type="InterPro" id="IPR004556">
    <property type="entry name" value="HemK-like"/>
</dbReference>
<feature type="binding site" evidence="5">
    <location>
        <position position="170"/>
    </location>
    <ligand>
        <name>S-adenosyl-L-methionine</name>
        <dbReference type="ChEBI" id="CHEBI:59789"/>
    </ligand>
</feature>
<evidence type="ECO:0000256" key="4">
    <source>
        <dbReference type="ARBA" id="ARBA00048391"/>
    </source>
</evidence>
<sequence>MKLPSIDQALLWCQQKLSTSESPAVDSRALLCYVLSKPRSYLMTWPDKLLSDQQWQQFQWLAEQRTQGKPVAHLTGQREFWSLPLTVNDSTLIPRPDTETLVAAALSLELPADAKVLDLGTGTGAIALALKSEKPQWQMVAVDRQQAAVDLAAHNSAQLQLPIETRKSYWFDSIKDLSGFDLIVSNPPYIDANDSHLEEGDVRFEPRSALVAANKGLADIEWIIERAADHLVANGWLLLEQGWQQADSVVELLRDNGYKNINRWADYGSVDRVTGGQKAS</sequence>
<keyword evidence="1 5" id="KW-0489">Methyltransferase</keyword>
<dbReference type="EC" id="2.1.1.297" evidence="5"/>
<dbReference type="InterPro" id="IPR019874">
    <property type="entry name" value="RF_methyltr_PrmC"/>
</dbReference>
<dbReference type="InterPro" id="IPR040758">
    <property type="entry name" value="PrmC_N"/>
</dbReference>
<evidence type="ECO:0000313" key="9">
    <source>
        <dbReference type="Proteomes" id="UP000287908"/>
    </source>
</evidence>